<evidence type="ECO:0000256" key="1">
    <source>
        <dbReference type="ARBA" id="ARBA00001231"/>
    </source>
</evidence>
<dbReference type="PANTHER" id="PTHR30480:SF13">
    <property type="entry name" value="BETA-HEXOSAMINIDASE"/>
    <property type="match status" value="1"/>
</dbReference>
<accession>A0A3B1DS88</accession>
<dbReference type="PANTHER" id="PTHR30480">
    <property type="entry name" value="BETA-HEXOSAMINIDASE-RELATED"/>
    <property type="match status" value="1"/>
</dbReference>
<evidence type="ECO:0000256" key="2">
    <source>
        <dbReference type="ARBA" id="ARBA00005336"/>
    </source>
</evidence>
<dbReference type="Gene3D" id="3.20.20.300">
    <property type="entry name" value="Glycoside hydrolase, family 3, N-terminal domain"/>
    <property type="match status" value="1"/>
</dbReference>
<protein>
    <recommendedName>
        <fullName evidence="3">beta-N-acetylhexosaminidase</fullName>
        <ecNumber evidence="3">3.2.1.52</ecNumber>
    </recommendedName>
</protein>
<dbReference type="GO" id="GO:0004563">
    <property type="term" value="F:beta-N-acetylhexosaminidase activity"/>
    <property type="evidence" value="ECO:0007669"/>
    <property type="project" value="UniProtKB-EC"/>
</dbReference>
<organism evidence="7">
    <name type="scientific">hydrothermal vent metagenome</name>
    <dbReference type="NCBI Taxonomy" id="652676"/>
    <lineage>
        <taxon>unclassified sequences</taxon>
        <taxon>metagenomes</taxon>
        <taxon>ecological metagenomes</taxon>
    </lineage>
</organism>
<dbReference type="GO" id="GO:0009254">
    <property type="term" value="P:peptidoglycan turnover"/>
    <property type="evidence" value="ECO:0007669"/>
    <property type="project" value="TreeGrafter"/>
</dbReference>
<dbReference type="Pfam" id="PF00933">
    <property type="entry name" value="Glyco_hydro_3"/>
    <property type="match status" value="1"/>
</dbReference>
<evidence type="ECO:0000256" key="3">
    <source>
        <dbReference type="ARBA" id="ARBA00012663"/>
    </source>
</evidence>
<dbReference type="GO" id="GO:0005975">
    <property type="term" value="P:carbohydrate metabolic process"/>
    <property type="evidence" value="ECO:0007669"/>
    <property type="project" value="InterPro"/>
</dbReference>
<keyword evidence="5" id="KW-0326">Glycosidase</keyword>
<evidence type="ECO:0000256" key="5">
    <source>
        <dbReference type="ARBA" id="ARBA00023295"/>
    </source>
</evidence>
<feature type="domain" description="Glycoside hydrolase family 3 N-terminal" evidence="6">
    <location>
        <begin position="4"/>
        <end position="138"/>
    </location>
</feature>
<dbReference type="InterPro" id="IPR017853">
    <property type="entry name" value="GH"/>
</dbReference>
<dbReference type="EC" id="3.2.1.52" evidence="3"/>
<evidence type="ECO:0000313" key="7">
    <source>
        <dbReference type="EMBL" id="VAX34665.1"/>
    </source>
</evidence>
<name>A0A3B1DS88_9ZZZZ</name>
<dbReference type="InterPro" id="IPR036962">
    <property type="entry name" value="Glyco_hydro_3_N_sf"/>
</dbReference>
<reference evidence="7" key="1">
    <citation type="submission" date="2018-06" db="EMBL/GenBank/DDBJ databases">
        <authorList>
            <person name="Zhirakovskaya E."/>
        </authorList>
    </citation>
    <scope>NUCLEOTIDE SEQUENCE</scope>
</reference>
<evidence type="ECO:0000259" key="6">
    <source>
        <dbReference type="Pfam" id="PF00933"/>
    </source>
</evidence>
<evidence type="ECO:0000256" key="4">
    <source>
        <dbReference type="ARBA" id="ARBA00022801"/>
    </source>
</evidence>
<comment type="catalytic activity">
    <reaction evidence="1">
        <text>Hydrolysis of terminal non-reducing N-acetyl-D-hexosamine residues in N-acetyl-beta-D-hexosaminides.</text>
        <dbReference type="EC" id="3.2.1.52"/>
    </reaction>
</comment>
<feature type="non-terminal residue" evidence="7">
    <location>
        <position position="138"/>
    </location>
</feature>
<dbReference type="AlphaFoldDB" id="A0A3B1DS88"/>
<dbReference type="InterPro" id="IPR001764">
    <property type="entry name" value="Glyco_hydro_3_N"/>
</dbReference>
<gene>
    <name evidence="7" type="ORF">MNBD_NITROSPIRAE03-1103</name>
</gene>
<comment type="similarity">
    <text evidence="2">Belongs to the glycosyl hydrolase 3 family.</text>
</comment>
<keyword evidence="4" id="KW-0378">Hydrolase</keyword>
<dbReference type="InterPro" id="IPR050226">
    <property type="entry name" value="NagZ_Beta-hexosaminidase"/>
</dbReference>
<dbReference type="SUPFAM" id="SSF51445">
    <property type="entry name" value="(Trans)glycosidases"/>
    <property type="match status" value="1"/>
</dbReference>
<proteinExistence type="inferred from homology"/>
<sequence>MHGLEQKLYQLIISRLDGERLSSSTYLEGIFELVRKGIGGFIIFGGRRDELKGFIDKIQSLSEIPLFMASDVEQGVGQQFTGATGFPPQMAMAAAIDREDPKDVAILGNALQAIADEAMDVGINMPLIPVLDVNQNPD</sequence>
<dbReference type="EMBL" id="UOGI01000367">
    <property type="protein sequence ID" value="VAX34665.1"/>
    <property type="molecule type" value="Genomic_DNA"/>
</dbReference>